<organism evidence="7 8">
    <name type="scientific">Deinococcus grandis</name>
    <dbReference type="NCBI Taxonomy" id="57498"/>
    <lineage>
        <taxon>Bacteria</taxon>
        <taxon>Thermotogati</taxon>
        <taxon>Deinococcota</taxon>
        <taxon>Deinococci</taxon>
        <taxon>Deinococcales</taxon>
        <taxon>Deinococcaceae</taxon>
        <taxon>Deinococcus</taxon>
    </lineage>
</organism>
<evidence type="ECO:0000256" key="2">
    <source>
        <dbReference type="ARBA" id="ARBA00022670"/>
    </source>
</evidence>
<proteinExistence type="inferred from homology"/>
<dbReference type="AlphaFoldDB" id="A0A117DS76"/>
<comment type="caution">
    <text evidence="7">The sequence shown here is derived from an EMBL/GenBank/DDBJ whole genome shotgun (WGS) entry which is preliminary data.</text>
</comment>
<dbReference type="GO" id="GO:0006508">
    <property type="term" value="P:proteolysis"/>
    <property type="evidence" value="ECO:0007669"/>
    <property type="project" value="UniProtKB-KW"/>
</dbReference>
<dbReference type="InterPro" id="IPR029045">
    <property type="entry name" value="ClpP/crotonase-like_dom_sf"/>
</dbReference>
<dbReference type="PANTHER" id="PTHR33209">
    <property type="entry name" value="PROTEASE 4"/>
    <property type="match status" value="1"/>
</dbReference>
<sequence length="484" mass="50141">MTEKSRSPTRLSGVTALIANGIWAIKGDQLRDIVRGFSAYLQGRIADADALREIRDARDTRAAVTQDAQDQAPSVALISLYGTIFPRGSLMVDYCGAVDAHTFAARVNAAAADPSVRSIILDIDSGGGAVSGTDVAAQAVANAAKVKTVTAVANTMACSAAYWIASQATEVIVTPAGEVGSIGVIGTHTDQTAALEGEGLKVTYVRSTDRKALGQPAEAMDGPVLEQWQKEMAAIHDLFVQAIATGRGVTLAKASSWATGDVWFGDAAVTAGLADRVALLTDIVAEHQQAATPPPAAPALRQGRSASADDQPHQEAPVKLTIKDRTGQTHTLDTSTDAAPTDAQTLASTLESGAYEAGVQAQRELVAAALGVNVNDLTADRLTQIRAQASDGTQYRDALLGQVERLATTVYGAENATAIDRAKRLASKADTADLPGLIDDLTAQRDAKFPAGRQSAPDAGAGAQADTTPTEPTVTALPTTAFDF</sequence>
<feature type="region of interest" description="Disordered" evidence="5">
    <location>
        <begin position="289"/>
        <end position="340"/>
    </location>
</feature>
<dbReference type="CDD" id="cd07022">
    <property type="entry name" value="S49_Sppa_36K_type"/>
    <property type="match status" value="1"/>
</dbReference>
<keyword evidence="2" id="KW-0645">Protease</keyword>
<evidence type="ECO:0000256" key="4">
    <source>
        <dbReference type="ARBA" id="ARBA00022825"/>
    </source>
</evidence>
<dbReference type="EMBL" id="BCMS01000006">
    <property type="protein sequence ID" value="GAQ23896.1"/>
    <property type="molecule type" value="Genomic_DNA"/>
</dbReference>
<dbReference type="RefSeq" id="WP_058980037.1">
    <property type="nucleotide sequence ID" value="NZ_BCMS01000006.1"/>
</dbReference>
<dbReference type="GO" id="GO:0008236">
    <property type="term" value="F:serine-type peptidase activity"/>
    <property type="evidence" value="ECO:0007669"/>
    <property type="project" value="UniProtKB-KW"/>
</dbReference>
<dbReference type="OrthoDB" id="57985at2"/>
<evidence type="ECO:0000256" key="3">
    <source>
        <dbReference type="ARBA" id="ARBA00022801"/>
    </source>
</evidence>
<reference evidence="8" key="1">
    <citation type="submission" date="2015-11" db="EMBL/GenBank/DDBJ databases">
        <title>Draft Genome Sequence of the Radioresistant Bacterium Deinococcus grandis, Isolated from Freshwater Fish in Japan.</title>
        <authorList>
            <person name="Satoh K."/>
            <person name="Onodera T."/>
            <person name="Omoso K."/>
            <person name="Takeda-Yano K."/>
            <person name="Katayama T."/>
            <person name="Oono Y."/>
            <person name="Narumi I."/>
        </authorList>
    </citation>
    <scope>NUCLEOTIDE SEQUENCE [LARGE SCALE GENOMIC DNA]</scope>
    <source>
        <strain evidence="8">ATCC 43672</strain>
    </source>
</reference>
<dbReference type="InterPro" id="IPR002142">
    <property type="entry name" value="Peptidase_S49"/>
</dbReference>
<name>A0A117DS76_9DEIO</name>
<accession>A0A117DS76</accession>
<comment type="similarity">
    <text evidence="1">Belongs to the peptidase S49 family.</text>
</comment>
<dbReference type="Proteomes" id="UP000056209">
    <property type="component" value="Unassembled WGS sequence"/>
</dbReference>
<feature type="compositionally biased region" description="Polar residues" evidence="5">
    <location>
        <begin position="328"/>
        <end position="340"/>
    </location>
</feature>
<keyword evidence="3" id="KW-0378">Hydrolase</keyword>
<dbReference type="PANTHER" id="PTHR33209:SF1">
    <property type="entry name" value="PEPTIDASE S49 DOMAIN-CONTAINING PROTEIN"/>
    <property type="match status" value="1"/>
</dbReference>
<protein>
    <submittedName>
        <fullName evidence="7">Peptidase S49</fullName>
    </submittedName>
</protein>
<feature type="region of interest" description="Disordered" evidence="5">
    <location>
        <begin position="451"/>
        <end position="484"/>
    </location>
</feature>
<dbReference type="InterPro" id="IPR033855">
    <property type="entry name" value="Protein_C"/>
</dbReference>
<evidence type="ECO:0000256" key="1">
    <source>
        <dbReference type="ARBA" id="ARBA00008683"/>
    </source>
</evidence>
<evidence type="ECO:0000313" key="7">
    <source>
        <dbReference type="EMBL" id="GAQ23896.1"/>
    </source>
</evidence>
<gene>
    <name evidence="7" type="ORF">DEIGR_400029</name>
</gene>
<feature type="compositionally biased region" description="Polar residues" evidence="5">
    <location>
        <begin position="465"/>
        <end position="478"/>
    </location>
</feature>
<dbReference type="SUPFAM" id="SSF52096">
    <property type="entry name" value="ClpP/crotonase"/>
    <property type="match status" value="1"/>
</dbReference>
<evidence type="ECO:0000256" key="5">
    <source>
        <dbReference type="SAM" id="MobiDB-lite"/>
    </source>
</evidence>
<dbReference type="Gene3D" id="3.90.226.10">
    <property type="entry name" value="2-enoyl-CoA Hydratase, Chain A, domain 1"/>
    <property type="match status" value="1"/>
</dbReference>
<evidence type="ECO:0000259" key="6">
    <source>
        <dbReference type="Pfam" id="PF01343"/>
    </source>
</evidence>
<keyword evidence="4" id="KW-0720">Serine protease</keyword>
<evidence type="ECO:0000313" key="8">
    <source>
        <dbReference type="Proteomes" id="UP000056209"/>
    </source>
</evidence>
<keyword evidence="8" id="KW-1185">Reference proteome</keyword>
<feature type="domain" description="Peptidase S49" evidence="6">
    <location>
        <begin position="144"/>
        <end position="291"/>
    </location>
</feature>
<dbReference type="Pfam" id="PF01343">
    <property type="entry name" value="Peptidase_S49"/>
    <property type="match status" value="1"/>
</dbReference>
<dbReference type="Gene3D" id="6.20.330.10">
    <property type="match status" value="1"/>
</dbReference>